<gene>
    <name evidence="1" type="ORF">Vadar_018339</name>
</gene>
<name>A0ACB7X1Z9_9ERIC</name>
<protein>
    <submittedName>
        <fullName evidence="1">Uncharacterized protein</fullName>
    </submittedName>
</protein>
<dbReference type="EMBL" id="CM037152">
    <property type="protein sequence ID" value="KAH7834658.1"/>
    <property type="molecule type" value="Genomic_DNA"/>
</dbReference>
<dbReference type="Proteomes" id="UP000828048">
    <property type="component" value="Chromosome 2"/>
</dbReference>
<keyword evidence="2" id="KW-1185">Reference proteome</keyword>
<proteinExistence type="predicted"/>
<accession>A0ACB7X1Z9</accession>
<evidence type="ECO:0000313" key="1">
    <source>
        <dbReference type="EMBL" id="KAH7834658.1"/>
    </source>
</evidence>
<comment type="caution">
    <text evidence="1">The sequence shown here is derived from an EMBL/GenBank/DDBJ whole genome shotgun (WGS) entry which is preliminary data.</text>
</comment>
<sequence>MGCVASKLQEEEEVVSICRERKHQLKLAVERRYALADAHSRYCQALYGVSAGIKLFVARHSSPSSPFLITFPPKSPPKENVVSNPLFLQQTTSEPTQSAINGCESCGSSTSSEEEEEEEEEEEREEKMEREQEEGCGYFYMQMPPSMPSPQRDFGWDFFNPFDGVRPEVISGYNRNSDDDLRVVREQEGIPELEEEEGGRVEEEVKNVVVADESENNARRGHEESGQVEVVRSVHSVKNVEEQKGLTVIDTPVKGRELLEALKDIEDHFIRAFDSGKDVSRMLEANRVHLHSGLEEIKENSTKLIQAIAWRSTSSRSSSCKSLVASSSKSSSTWTEFNNDLFDDYGGMESGSHSLTLGRLYAWEKKLYEEVKAGDSTWKLYEKRCNQLRNQDARGDDGQAVDKTRAAVKDLYSRILVAIRSAESISKQIEKLRDEELQPQILELLQGLMGTWKVMLESHEIQNKIMFEVKCYTCPSYAKFCNNSHRLATLQLDAELQNWRARFIDYIAAQKAYIEALHGWLSKFIIPEVEFYSKGRSSNSAPPCRVKGPMLLVICRNWLNSMEKLPDKAVAFSMKSFGKDIRALWVQQGHEQHRMRKVKSLEKELDRKILAFQKADNRAFEPKLLEHNLELVTEHRADFMEEKKDILDGFRRRVDLEKEKHHNCVQETQRVTLNGFQTGFGGVFDSMTEFSKASLKMYNDLLSHKENVEEKVGTPGYIASSKHKEDCST</sequence>
<evidence type="ECO:0000313" key="2">
    <source>
        <dbReference type="Proteomes" id="UP000828048"/>
    </source>
</evidence>
<organism evidence="1 2">
    <name type="scientific">Vaccinium darrowii</name>
    <dbReference type="NCBI Taxonomy" id="229202"/>
    <lineage>
        <taxon>Eukaryota</taxon>
        <taxon>Viridiplantae</taxon>
        <taxon>Streptophyta</taxon>
        <taxon>Embryophyta</taxon>
        <taxon>Tracheophyta</taxon>
        <taxon>Spermatophyta</taxon>
        <taxon>Magnoliopsida</taxon>
        <taxon>eudicotyledons</taxon>
        <taxon>Gunneridae</taxon>
        <taxon>Pentapetalae</taxon>
        <taxon>asterids</taxon>
        <taxon>Ericales</taxon>
        <taxon>Ericaceae</taxon>
        <taxon>Vaccinioideae</taxon>
        <taxon>Vaccinieae</taxon>
        <taxon>Vaccinium</taxon>
    </lineage>
</organism>
<reference evidence="1 2" key="1">
    <citation type="journal article" date="2021" name="Hortic Res">
        <title>High-quality reference genome and annotation aids understanding of berry development for evergreen blueberry (Vaccinium darrowii).</title>
        <authorList>
            <person name="Yu J."/>
            <person name="Hulse-Kemp A.M."/>
            <person name="Babiker E."/>
            <person name="Staton M."/>
        </authorList>
    </citation>
    <scope>NUCLEOTIDE SEQUENCE [LARGE SCALE GENOMIC DNA]</scope>
    <source>
        <strain evidence="2">cv. NJ 8807/NJ 8810</strain>
        <tissue evidence="1">Young leaf</tissue>
    </source>
</reference>